<evidence type="ECO:0000313" key="3">
    <source>
        <dbReference type="EMBL" id="KWZ57978.1"/>
    </source>
</evidence>
<organism evidence="3 5">
    <name type="scientific">Burkholderia ubonensis</name>
    <dbReference type="NCBI Taxonomy" id="101571"/>
    <lineage>
        <taxon>Bacteria</taxon>
        <taxon>Pseudomonadati</taxon>
        <taxon>Pseudomonadota</taxon>
        <taxon>Betaproteobacteria</taxon>
        <taxon>Burkholderiales</taxon>
        <taxon>Burkholderiaceae</taxon>
        <taxon>Burkholderia</taxon>
        <taxon>Burkholderia cepacia complex</taxon>
    </lineage>
</organism>
<feature type="region of interest" description="Disordered" evidence="1">
    <location>
        <begin position="1"/>
        <end position="63"/>
    </location>
</feature>
<dbReference type="Proteomes" id="UP000070119">
    <property type="component" value="Unassembled WGS sequence"/>
</dbReference>
<reference evidence="3 5" key="2">
    <citation type="submission" date="2015-11" db="EMBL/GenBank/DDBJ databases">
        <authorList>
            <person name="Sahl J."/>
            <person name="Wagner D."/>
            <person name="Keim P."/>
        </authorList>
    </citation>
    <scope>NUCLEOTIDE SEQUENCE [LARGE SCALE GENOMIC DNA]</scope>
    <source>
        <strain evidence="3 5">MSMB1157</strain>
    </source>
</reference>
<dbReference type="EMBL" id="LPHD01000065">
    <property type="protein sequence ID" value="KWA82256.1"/>
    <property type="molecule type" value="Genomic_DNA"/>
</dbReference>
<dbReference type="AlphaFoldDB" id="A0A106AG63"/>
<protein>
    <submittedName>
        <fullName evidence="3">Uncharacterized protein</fullName>
    </submittedName>
</protein>
<reference evidence="2 4" key="1">
    <citation type="submission" date="2015-11" db="EMBL/GenBank/DDBJ databases">
        <title>Expanding the genomic diversity of Burkholderia species for the development of highly accurate diagnostics.</title>
        <authorList>
            <person name="Sahl J."/>
            <person name="Keim P."/>
            <person name="Wagner D."/>
        </authorList>
    </citation>
    <scope>NUCLEOTIDE SEQUENCE [LARGE SCALE GENOMIC DNA]</scope>
    <source>
        <strain evidence="2 4">MSMB2087WGS</strain>
    </source>
</reference>
<proteinExistence type="predicted"/>
<evidence type="ECO:0000313" key="2">
    <source>
        <dbReference type="EMBL" id="KWA82256.1"/>
    </source>
</evidence>
<gene>
    <name evidence="3" type="ORF">WK57_21305</name>
    <name evidence="2" type="ORF">WL29_26440</name>
</gene>
<evidence type="ECO:0000313" key="4">
    <source>
        <dbReference type="Proteomes" id="UP000060630"/>
    </source>
</evidence>
<comment type="caution">
    <text evidence="3">The sequence shown here is derived from an EMBL/GenBank/DDBJ whole genome shotgun (WGS) entry which is preliminary data.</text>
</comment>
<evidence type="ECO:0000313" key="5">
    <source>
        <dbReference type="Proteomes" id="UP000070119"/>
    </source>
</evidence>
<accession>A0A106AG63</accession>
<dbReference type="Proteomes" id="UP000060630">
    <property type="component" value="Unassembled WGS sequence"/>
</dbReference>
<sequence length="63" mass="6474">MSCACGQSRRAPSGALCRKSKAVPVTSAAPVGISASSTSRNASASMLSTWPRTSLPARPLRLK</sequence>
<name>A0A106AG63_9BURK</name>
<evidence type="ECO:0000256" key="1">
    <source>
        <dbReference type="SAM" id="MobiDB-lite"/>
    </source>
</evidence>
<dbReference type="EMBL" id="LNJU01000004">
    <property type="protein sequence ID" value="KWZ57978.1"/>
    <property type="molecule type" value="Genomic_DNA"/>
</dbReference>
<feature type="compositionally biased region" description="Low complexity" evidence="1">
    <location>
        <begin position="34"/>
        <end position="48"/>
    </location>
</feature>